<dbReference type="Gene3D" id="2.10.70.10">
    <property type="entry name" value="Complement Module, domain 1"/>
    <property type="match status" value="12"/>
</dbReference>
<evidence type="ECO:0000256" key="2">
    <source>
        <dbReference type="ARBA" id="ARBA00022525"/>
    </source>
</evidence>
<protein>
    <recommendedName>
        <fullName evidence="4 5">VWFC domain-containing protein</fullName>
    </recommendedName>
</protein>
<dbReference type="InterPro" id="IPR052424">
    <property type="entry name" value="Kielin_Chordin-BMP_Reg"/>
</dbReference>
<dbReference type="AlphaFoldDB" id="A0A0L8H5W7"/>
<feature type="domain" description="VWFC" evidence="4 5">
    <location>
        <begin position="804"/>
        <end position="877"/>
    </location>
</feature>
<comment type="subcellular location">
    <subcellularLocation>
        <location evidence="1">Secreted</location>
    </subcellularLocation>
</comment>
<dbReference type="InterPro" id="IPR001007">
    <property type="entry name" value="VWF_dom"/>
</dbReference>
<feature type="domain" description="VWFC" evidence="4">
    <location>
        <begin position="171"/>
        <end position="227"/>
    </location>
</feature>
<organism evidence="6">
    <name type="scientific">Octopus bimaculoides</name>
    <name type="common">California two-spotted octopus</name>
    <dbReference type="NCBI Taxonomy" id="37653"/>
    <lineage>
        <taxon>Eukaryota</taxon>
        <taxon>Metazoa</taxon>
        <taxon>Spiralia</taxon>
        <taxon>Lophotrochozoa</taxon>
        <taxon>Mollusca</taxon>
        <taxon>Cephalopoda</taxon>
        <taxon>Coleoidea</taxon>
        <taxon>Octopodiformes</taxon>
        <taxon>Octopoda</taxon>
        <taxon>Incirrata</taxon>
        <taxon>Octopodidae</taxon>
        <taxon>Octopus</taxon>
    </lineage>
</organism>
<feature type="domain" description="VWFC" evidence="5">
    <location>
        <begin position="286"/>
        <end position="364"/>
    </location>
</feature>
<accession>A0A0L8H5W7</accession>
<evidence type="ECO:0000313" key="6">
    <source>
        <dbReference type="EMBL" id="KOF84671.1"/>
    </source>
</evidence>
<feature type="domain" description="VWFC" evidence="4">
    <location>
        <begin position="902"/>
        <end position="970"/>
    </location>
</feature>
<evidence type="ECO:0000259" key="5">
    <source>
        <dbReference type="SMART" id="SM00215"/>
    </source>
</evidence>
<evidence type="ECO:0000256" key="1">
    <source>
        <dbReference type="ARBA" id="ARBA00004613"/>
    </source>
</evidence>
<feature type="domain" description="VWFC" evidence="5">
    <location>
        <begin position="392"/>
        <end position="476"/>
    </location>
</feature>
<feature type="domain" description="VWFC" evidence="5">
    <location>
        <begin position="902"/>
        <end position="975"/>
    </location>
</feature>
<keyword evidence="3" id="KW-0732">Signal</keyword>
<feature type="domain" description="VWFC" evidence="4">
    <location>
        <begin position="286"/>
        <end position="340"/>
    </location>
</feature>
<feature type="domain" description="VWFC" evidence="5">
    <location>
        <begin position="706"/>
        <end position="779"/>
    </location>
</feature>
<evidence type="ECO:0000259" key="4">
    <source>
        <dbReference type="SMART" id="SM00214"/>
    </source>
</evidence>
<proteinExistence type="predicted"/>
<name>A0A0L8H5W7_OCTBM</name>
<feature type="domain" description="VWFC" evidence="5">
    <location>
        <begin position="171"/>
        <end position="251"/>
    </location>
</feature>
<gene>
    <name evidence="6" type="ORF">OCBIM_22021630mg</name>
</gene>
<dbReference type="EMBL" id="KQ419081">
    <property type="protein sequence ID" value="KOF84671.1"/>
    <property type="molecule type" value="Genomic_DNA"/>
</dbReference>
<feature type="domain" description="VWFC" evidence="5">
    <location>
        <begin position="501"/>
        <end position="574"/>
    </location>
</feature>
<dbReference type="GO" id="GO:0005576">
    <property type="term" value="C:extracellular region"/>
    <property type="evidence" value="ECO:0007669"/>
    <property type="project" value="UniProtKB-SubCell"/>
</dbReference>
<keyword evidence="2" id="KW-0964">Secreted</keyword>
<dbReference type="SUPFAM" id="SSF57603">
    <property type="entry name" value="FnI-like domain"/>
    <property type="match status" value="17"/>
</dbReference>
<evidence type="ECO:0000256" key="3">
    <source>
        <dbReference type="ARBA" id="ARBA00022729"/>
    </source>
</evidence>
<dbReference type="GO" id="GO:0030414">
    <property type="term" value="F:peptidase inhibitor activity"/>
    <property type="evidence" value="ECO:0007669"/>
    <property type="project" value="InterPro"/>
</dbReference>
<feature type="domain" description="VWFC" evidence="4">
    <location>
        <begin position="64"/>
        <end position="116"/>
    </location>
</feature>
<dbReference type="InterPro" id="IPR008037">
    <property type="entry name" value="Pacifastin_dom"/>
</dbReference>
<dbReference type="PANTHER" id="PTHR46698">
    <property type="entry name" value="CROSSVEINLESS 2"/>
    <property type="match status" value="1"/>
</dbReference>
<reference evidence="6" key="1">
    <citation type="submission" date="2015-07" db="EMBL/GenBank/DDBJ databases">
        <title>MeaNS - Measles Nucleotide Surveillance Program.</title>
        <authorList>
            <person name="Tran T."/>
            <person name="Druce J."/>
        </authorList>
    </citation>
    <scope>NUCLEOTIDE SEQUENCE</scope>
    <source>
        <strain evidence="6">UCB-OBI-ISO-001</strain>
        <tissue evidence="6">Gonad</tissue>
    </source>
</reference>
<dbReference type="OrthoDB" id="6160084at2759"/>
<dbReference type="Pfam" id="PF05375">
    <property type="entry name" value="Pacifastin_I"/>
    <property type="match status" value="1"/>
</dbReference>
<sequence>MIVHNSLPKKFCTYKGHEYRIAQVFLGDDGCSKCSCPASGEVTCVKQTCVIKKEVVTTTSAPFCVYNGFKYNKNEEFAGIDGCSKCSCTESGVVACIKQMCSELDNNPAPTPQTVCIYNEHTYQVEEEFEGADGCSKCQCSGSGLVTCVKQVCSKSRNGEESRQKKSYSVCRYNGQIYIFGQTFTAVDNCNQCGCKANGNIVCTKTICPATTTQVITVEKGDTSAVCRYHGKVYIFGQTFISIDKCNQCSCRSKGKVECTQKICSSQGEAHLLEITTEKFDLFAICHYNGHVYIFGQTFPSVDKCNQCSCKSKGVITCSKRTCPPPRMQATTKIDIKVECRYNGKIFVFGQTFIAIDKCNHCICKFKGKISCTKEKCQETTTQKTRESSSVCRYNGQVYIIGQIFVAIDKCNRCSCKPEGIIICTKQTCSSPQKEAYLTESGERKLKTFAVCRYNGRTYVFGETFTAEDKCNECSCKRKGAVICTKKPVCSPSISEISVKCHYNGKTYNIGVTFDAADKCNKCTCKAKGNVDCTTNICVFSEKHEISVKCKYGTKIYIVGETFPATDNCNKCSCKSKGIVECTKSICLSTGSQETTTHKIDIFAVCHYYGHIYIFGQTFKSVDRCNQCSCQSKGNTVCTKKKCTSMTTPEAPITLIACHYNGKVYKFGQTFAAIDKCNQCACMTKGSVMCTKKICFSKTIQVKTECYYNGKVYIIGQTFIAIDKCNECTCKPAGAVMCTEEICPLSKTTVTKIECHYNGKVYVIGQTFIAIDKCNQCTCKSTGVVVCTEGICPLSKTTVTKIECHYNGKVYIIGQTFIAIDKCNQCTCRYTGSVICTEKICPPSETTVTKIECRYYGKVYVIGQTFIAIDKCNQCTCKYTGAVVCTEKICSISKTSVTKVECHYYGKVYVIGQTFIAIDNCNQCICKFTGDILCTEKTCPLSKTTVTKIECRYYGKVYVTGQTFIAIDNCNQCICKFTGDILCTEKTCPLSKTTGNN</sequence>
<dbReference type="SMART" id="SM00214">
    <property type="entry name" value="VWC"/>
    <property type="match status" value="8"/>
</dbReference>
<feature type="domain" description="VWFC" evidence="4">
    <location>
        <begin position="501"/>
        <end position="569"/>
    </location>
</feature>
<feature type="domain" description="VWFC" evidence="4">
    <location>
        <begin position="755"/>
        <end position="801"/>
    </location>
</feature>
<feature type="domain" description="VWFC" evidence="4">
    <location>
        <begin position="658"/>
        <end position="708"/>
    </location>
</feature>
<dbReference type="SMART" id="SM00215">
    <property type="entry name" value="VWC_out"/>
    <property type="match status" value="7"/>
</dbReference>
<dbReference type="PANTHER" id="PTHR46698:SF4">
    <property type="entry name" value="CROSSVEINLESS 2"/>
    <property type="match status" value="1"/>
</dbReference>